<dbReference type="AlphaFoldDB" id="A0AA88NQP7"/>
<proteinExistence type="predicted"/>
<protein>
    <recommendedName>
        <fullName evidence="1">C-type lectin domain-containing protein</fullName>
    </recommendedName>
</protein>
<gene>
    <name evidence="2" type="ORF">Q5P01_001294</name>
</gene>
<dbReference type="PANTHER" id="PTHR45784">
    <property type="entry name" value="C-TYPE LECTIN DOMAIN FAMILY 20 MEMBER A-RELATED"/>
    <property type="match status" value="1"/>
</dbReference>
<dbReference type="PANTHER" id="PTHR45784:SF8">
    <property type="entry name" value="C-TYPE MANNOSE RECEPTOR 2-RELATED"/>
    <property type="match status" value="1"/>
</dbReference>
<evidence type="ECO:0000313" key="3">
    <source>
        <dbReference type="Proteomes" id="UP001187415"/>
    </source>
</evidence>
<sequence length="216" mass="24995">MKKSALRFLVLTGARQYCRDYFTDLSSINSQEENDDLSATVPVWIGLYKDANDTWSWSGGKAASFFNWSERNYTSEDNRCVVDSSEGWQKTNCEHVAPGFYCFKSNLVLVKENKTWEQAMEWCRKMNMNLLRLPSESALVQALQTIREAQTDHVWTGLRYLAGQWLWVNGDNTPQAWSQDKMPQCPTWSQHCGTLSTMEQYQSSRDCADKLNFVCY</sequence>
<dbReference type="InterPro" id="IPR016186">
    <property type="entry name" value="C-type_lectin-like/link_sf"/>
</dbReference>
<dbReference type="PROSITE" id="PS50041">
    <property type="entry name" value="C_TYPE_LECTIN_2"/>
    <property type="match status" value="2"/>
</dbReference>
<organism evidence="2 3">
    <name type="scientific">Channa striata</name>
    <name type="common">Snakehead murrel</name>
    <name type="synonym">Ophicephalus striatus</name>
    <dbReference type="NCBI Taxonomy" id="64152"/>
    <lineage>
        <taxon>Eukaryota</taxon>
        <taxon>Metazoa</taxon>
        <taxon>Chordata</taxon>
        <taxon>Craniata</taxon>
        <taxon>Vertebrata</taxon>
        <taxon>Euteleostomi</taxon>
        <taxon>Actinopterygii</taxon>
        <taxon>Neopterygii</taxon>
        <taxon>Teleostei</taxon>
        <taxon>Neoteleostei</taxon>
        <taxon>Acanthomorphata</taxon>
        <taxon>Anabantaria</taxon>
        <taxon>Anabantiformes</taxon>
        <taxon>Channoidei</taxon>
        <taxon>Channidae</taxon>
        <taxon>Channa</taxon>
    </lineage>
</organism>
<dbReference type="SMART" id="SM00034">
    <property type="entry name" value="CLECT"/>
    <property type="match status" value="2"/>
</dbReference>
<keyword evidence="3" id="KW-1185">Reference proteome</keyword>
<dbReference type="CDD" id="cd00037">
    <property type="entry name" value="CLECT"/>
    <property type="match status" value="1"/>
</dbReference>
<name>A0AA88NQP7_CHASR</name>
<dbReference type="Proteomes" id="UP001187415">
    <property type="component" value="Unassembled WGS sequence"/>
</dbReference>
<reference evidence="2" key="1">
    <citation type="submission" date="2023-07" db="EMBL/GenBank/DDBJ databases">
        <title>Chromosome-level Genome Assembly of Striped Snakehead (Channa striata).</title>
        <authorList>
            <person name="Liu H."/>
        </authorList>
    </citation>
    <scope>NUCLEOTIDE SEQUENCE</scope>
    <source>
        <strain evidence="2">Gz</strain>
        <tissue evidence="2">Muscle</tissue>
    </source>
</reference>
<feature type="domain" description="C-type lectin" evidence="1">
    <location>
        <begin position="14"/>
        <end position="94"/>
    </location>
</feature>
<evidence type="ECO:0000259" key="1">
    <source>
        <dbReference type="PROSITE" id="PS50041"/>
    </source>
</evidence>
<accession>A0AA88NQP7</accession>
<evidence type="ECO:0000313" key="2">
    <source>
        <dbReference type="EMBL" id="KAK2861761.1"/>
    </source>
</evidence>
<comment type="caution">
    <text evidence="2">The sequence shown here is derived from an EMBL/GenBank/DDBJ whole genome shotgun (WGS) entry which is preliminary data.</text>
</comment>
<feature type="domain" description="C-type lectin" evidence="1">
    <location>
        <begin position="98"/>
        <end position="216"/>
    </location>
</feature>
<dbReference type="Pfam" id="PF00059">
    <property type="entry name" value="Lectin_C"/>
    <property type="match status" value="2"/>
</dbReference>
<dbReference type="InterPro" id="IPR001304">
    <property type="entry name" value="C-type_lectin-like"/>
</dbReference>
<dbReference type="InterPro" id="IPR016187">
    <property type="entry name" value="CTDL_fold"/>
</dbReference>
<dbReference type="SUPFAM" id="SSF56436">
    <property type="entry name" value="C-type lectin-like"/>
    <property type="match status" value="2"/>
</dbReference>
<dbReference type="EMBL" id="JAUPFM010000001">
    <property type="protein sequence ID" value="KAK2861761.1"/>
    <property type="molecule type" value="Genomic_DNA"/>
</dbReference>
<dbReference type="Gene3D" id="3.10.100.10">
    <property type="entry name" value="Mannose-Binding Protein A, subunit A"/>
    <property type="match status" value="2"/>
</dbReference>